<protein>
    <submittedName>
        <fullName evidence="2">Uncharacterized protein</fullName>
    </submittedName>
</protein>
<name>A0AAW9CKR9_BURTH</name>
<dbReference type="EMBL" id="QXCT01000001">
    <property type="protein sequence ID" value="MDW9251120.1"/>
    <property type="molecule type" value="Genomic_DNA"/>
</dbReference>
<gene>
    <name evidence="2" type="ORF">C7S16_5012</name>
</gene>
<organism evidence="2 3">
    <name type="scientific">Burkholderia thailandensis</name>
    <dbReference type="NCBI Taxonomy" id="57975"/>
    <lineage>
        <taxon>Bacteria</taxon>
        <taxon>Pseudomonadati</taxon>
        <taxon>Pseudomonadota</taxon>
        <taxon>Betaproteobacteria</taxon>
        <taxon>Burkholderiales</taxon>
        <taxon>Burkholderiaceae</taxon>
        <taxon>Burkholderia</taxon>
        <taxon>pseudomallei group</taxon>
    </lineage>
</organism>
<reference evidence="2" key="1">
    <citation type="submission" date="2018-08" db="EMBL/GenBank/DDBJ databases">
        <title>Identification of Burkholderia cepacia strains that express a Burkholderia pseudomallei-like capsular polysaccharide.</title>
        <authorList>
            <person name="Burtnick M.N."/>
            <person name="Vongsouvath M."/>
            <person name="Newton P."/>
            <person name="Wuthiekanun V."/>
            <person name="Limmathurotsakul D."/>
            <person name="Brett P.J."/>
            <person name="Chantratita N."/>
            <person name="Dance D.A."/>
        </authorList>
    </citation>
    <scope>NUCLEOTIDE SEQUENCE</scope>
    <source>
        <strain evidence="2">SBXCC001</strain>
    </source>
</reference>
<sequence length="57" mass="6295">MRRRTGESRAATSRRPSIGAHEDTSGHGPREREETGGKEGLWRGYADIERAGATRDV</sequence>
<feature type="compositionally biased region" description="Basic and acidic residues" evidence="1">
    <location>
        <begin position="20"/>
        <end position="57"/>
    </location>
</feature>
<comment type="caution">
    <text evidence="2">The sequence shown here is derived from an EMBL/GenBank/DDBJ whole genome shotgun (WGS) entry which is preliminary data.</text>
</comment>
<evidence type="ECO:0000256" key="1">
    <source>
        <dbReference type="SAM" id="MobiDB-lite"/>
    </source>
</evidence>
<accession>A0AAW9CKR9</accession>
<proteinExistence type="predicted"/>
<evidence type="ECO:0000313" key="2">
    <source>
        <dbReference type="EMBL" id="MDW9251120.1"/>
    </source>
</evidence>
<dbReference type="AlphaFoldDB" id="A0AAW9CKR9"/>
<evidence type="ECO:0000313" key="3">
    <source>
        <dbReference type="Proteomes" id="UP001272137"/>
    </source>
</evidence>
<dbReference type="Proteomes" id="UP001272137">
    <property type="component" value="Unassembled WGS sequence"/>
</dbReference>
<feature type="region of interest" description="Disordered" evidence="1">
    <location>
        <begin position="1"/>
        <end position="57"/>
    </location>
</feature>